<dbReference type="Proteomes" id="UP000789739">
    <property type="component" value="Unassembled WGS sequence"/>
</dbReference>
<protein>
    <submittedName>
        <fullName evidence="1">5558_t:CDS:1</fullName>
    </submittedName>
</protein>
<name>A0A9N9ALP5_9GLOM</name>
<gene>
    <name evidence="1" type="ORF">PBRASI_LOCUS4304</name>
</gene>
<organism evidence="1 2">
    <name type="scientific">Paraglomus brasilianum</name>
    <dbReference type="NCBI Taxonomy" id="144538"/>
    <lineage>
        <taxon>Eukaryota</taxon>
        <taxon>Fungi</taxon>
        <taxon>Fungi incertae sedis</taxon>
        <taxon>Mucoromycota</taxon>
        <taxon>Glomeromycotina</taxon>
        <taxon>Glomeromycetes</taxon>
        <taxon>Paraglomerales</taxon>
        <taxon>Paraglomeraceae</taxon>
        <taxon>Paraglomus</taxon>
    </lineage>
</organism>
<evidence type="ECO:0000313" key="2">
    <source>
        <dbReference type="Proteomes" id="UP000789739"/>
    </source>
</evidence>
<sequence length="84" mass="9532">MSWLQIQPYRTMETISVMCKDTSRNASSHQKDITTPPVAKRGVVAKIADAKYDTTIPNWEETLEKTVEAKKKYKRDSADSTIPT</sequence>
<proteinExistence type="predicted"/>
<dbReference type="AlphaFoldDB" id="A0A9N9ALP5"/>
<dbReference type="EMBL" id="CAJVPI010000438">
    <property type="protein sequence ID" value="CAG8535083.1"/>
    <property type="molecule type" value="Genomic_DNA"/>
</dbReference>
<keyword evidence="2" id="KW-1185">Reference proteome</keyword>
<reference evidence="1" key="1">
    <citation type="submission" date="2021-06" db="EMBL/GenBank/DDBJ databases">
        <authorList>
            <person name="Kallberg Y."/>
            <person name="Tangrot J."/>
            <person name="Rosling A."/>
        </authorList>
    </citation>
    <scope>NUCLEOTIDE SEQUENCE</scope>
    <source>
        <strain evidence="1">BR232B</strain>
    </source>
</reference>
<comment type="caution">
    <text evidence="1">The sequence shown here is derived from an EMBL/GenBank/DDBJ whole genome shotgun (WGS) entry which is preliminary data.</text>
</comment>
<evidence type="ECO:0000313" key="1">
    <source>
        <dbReference type="EMBL" id="CAG8535083.1"/>
    </source>
</evidence>
<accession>A0A9N9ALP5</accession>